<evidence type="ECO:0000259" key="2">
    <source>
        <dbReference type="Pfam" id="PF17899"/>
    </source>
</evidence>
<keyword evidence="3" id="KW-0645">Protease</keyword>
<dbReference type="Gene3D" id="2.60.40.3650">
    <property type="match status" value="1"/>
</dbReference>
<evidence type="ECO:0000313" key="3">
    <source>
        <dbReference type="EMBL" id="RZS98429.1"/>
    </source>
</evidence>
<reference evidence="3 4" key="1">
    <citation type="submission" date="2019-02" db="EMBL/GenBank/DDBJ databases">
        <title>Genomic Encyclopedia of Archaeal and Bacterial Type Strains, Phase II (KMG-II): from individual species to whole genera.</title>
        <authorList>
            <person name="Goeker M."/>
        </authorList>
    </citation>
    <scope>NUCLEOTIDE SEQUENCE [LARGE SCALE GENOMIC DNA]</scope>
    <source>
        <strain evidence="3 4">DSM 21411</strain>
    </source>
</reference>
<dbReference type="Gene3D" id="1.10.390.10">
    <property type="entry name" value="Neutral Protease Domain 2"/>
    <property type="match status" value="1"/>
</dbReference>
<dbReference type="Pfam" id="PF17899">
    <property type="entry name" value="Peptidase_M61_N"/>
    <property type="match status" value="1"/>
</dbReference>
<dbReference type="Proteomes" id="UP000292209">
    <property type="component" value="Unassembled WGS sequence"/>
</dbReference>
<dbReference type="EMBL" id="SGXG01000001">
    <property type="protein sequence ID" value="RZS98429.1"/>
    <property type="molecule type" value="Genomic_DNA"/>
</dbReference>
<dbReference type="InterPro" id="IPR027268">
    <property type="entry name" value="Peptidase_M4/M1_CTD_sf"/>
</dbReference>
<name>A0A4V2F734_9BACT</name>
<evidence type="ECO:0000313" key="4">
    <source>
        <dbReference type="Proteomes" id="UP000292209"/>
    </source>
</evidence>
<dbReference type="InterPro" id="IPR040756">
    <property type="entry name" value="Peptidase_M61_N"/>
</dbReference>
<gene>
    <name evidence="3" type="ORF">BC751_4084</name>
</gene>
<feature type="domain" description="Peptidase M61 N-terminal" evidence="2">
    <location>
        <begin position="2"/>
        <end position="164"/>
    </location>
</feature>
<keyword evidence="3" id="KW-0378">Hydrolase</keyword>
<dbReference type="AlphaFoldDB" id="A0A4V2F734"/>
<feature type="domain" description="Peptidase M61 catalytic" evidence="1">
    <location>
        <begin position="257"/>
        <end position="371"/>
    </location>
</feature>
<accession>A0A4V2F734</accession>
<protein>
    <submittedName>
        <fullName evidence="3">Putative metalloprotease with PDZ domain</fullName>
    </submittedName>
</protein>
<dbReference type="SUPFAM" id="SSF55486">
    <property type="entry name" value="Metalloproteases ('zincins'), catalytic domain"/>
    <property type="match status" value="1"/>
</dbReference>
<keyword evidence="4" id="KW-1185">Reference proteome</keyword>
<dbReference type="Pfam" id="PF05299">
    <property type="entry name" value="Peptidase_M61"/>
    <property type="match status" value="1"/>
</dbReference>
<dbReference type="InterPro" id="IPR007963">
    <property type="entry name" value="Peptidase_M61_catalytic"/>
</dbReference>
<evidence type="ECO:0000259" key="1">
    <source>
        <dbReference type="Pfam" id="PF05299"/>
    </source>
</evidence>
<dbReference type="GO" id="GO:0008237">
    <property type="term" value="F:metallopeptidase activity"/>
    <property type="evidence" value="ECO:0007669"/>
    <property type="project" value="UniProtKB-KW"/>
</dbReference>
<comment type="caution">
    <text evidence="3">The sequence shown here is derived from an EMBL/GenBank/DDBJ whole genome shotgun (WGS) entry which is preliminary data.</text>
</comment>
<dbReference type="GO" id="GO:0006508">
    <property type="term" value="P:proteolysis"/>
    <property type="evidence" value="ECO:0007669"/>
    <property type="project" value="UniProtKB-KW"/>
</dbReference>
<dbReference type="RefSeq" id="WP_130277132.1">
    <property type="nucleotide sequence ID" value="NZ_SGXG01000001.1"/>
</dbReference>
<sequence length="558" mass="64589">MHYLISRQSLCSQFIDICIELNCLAGQDIHLQLAAWRPGRYELANYAQKIRNFDVFFGGRPVDWSKKSKDLWHFQANAAGNYQVKYQFYCNQMDAGGSWSDDSQLYLNFSNFAFDVLERQEEGITVEVLLPEDYQVATALEKKGNKIWKAQNYPTLMDSPFLASATMKHFSYQVAPSTFHLWFNGEIHFDTDHLLDVFRKFTEKQIQGFGEFPSENYHFIFQLLPYKHYHGVEHACSTVITFGPAKSLKEKKELDELIGVSSHELYHFWNVCRIRPKELCPYDLSKETYLDSGLVLEGVTTYMGDLFLVKSGYFSLEEYLQILQKQIQKEIDQFGWKNQSILDSSFDLWLDGYKAGIPDKKVNIYNRGALISLCLDLILLKNQSSLSQVMKVMWDRFGKTGLGYSIQDFFCLLKDESGGAQEMGEFIDFLSNKNKDIQPELKKKLDFVGVELSLHYDGESLLHHWGVRCDQDGKILQIHPESEAYFQLMIGDKILNINQKPFAYKAMTLGKELRLKIDRFGRDLIVHLQEEKSGLFFPSATLKERETNPLRAKWIGGQ</sequence>
<dbReference type="PIRSF" id="PIRSF016493">
    <property type="entry name" value="Glycyl_aminpptds"/>
    <property type="match status" value="1"/>
</dbReference>
<proteinExistence type="predicted"/>
<dbReference type="OrthoDB" id="9778516at2"/>
<keyword evidence="3" id="KW-0482">Metalloprotease</keyword>
<dbReference type="InterPro" id="IPR024191">
    <property type="entry name" value="Peptidase_M61"/>
</dbReference>
<organism evidence="3 4">
    <name type="scientific">Cecembia calidifontis</name>
    <dbReference type="NCBI Taxonomy" id="1187080"/>
    <lineage>
        <taxon>Bacteria</taxon>
        <taxon>Pseudomonadati</taxon>
        <taxon>Bacteroidota</taxon>
        <taxon>Cytophagia</taxon>
        <taxon>Cytophagales</taxon>
        <taxon>Cyclobacteriaceae</taxon>
        <taxon>Cecembia</taxon>
    </lineage>
</organism>